<dbReference type="CDD" id="cd00449">
    <property type="entry name" value="PLPDE_IV"/>
    <property type="match status" value="1"/>
</dbReference>
<name>T1BZ09_9ZZZZ</name>
<dbReference type="InterPro" id="IPR018300">
    <property type="entry name" value="Aminotrans_IV_CS"/>
</dbReference>
<dbReference type="GO" id="GO:0008483">
    <property type="term" value="F:transaminase activity"/>
    <property type="evidence" value="ECO:0007669"/>
    <property type="project" value="UniProtKB-KW"/>
</dbReference>
<dbReference type="Pfam" id="PF01063">
    <property type="entry name" value="Aminotran_4"/>
    <property type="match status" value="1"/>
</dbReference>
<dbReference type="Gene3D" id="3.20.10.10">
    <property type="entry name" value="D-amino Acid Aminotransferase, subunit A, domain 2"/>
    <property type="match status" value="1"/>
</dbReference>
<protein>
    <submittedName>
        <fullName evidence="4">Aminotransferase, class IV</fullName>
    </submittedName>
</protein>
<reference evidence="4" key="2">
    <citation type="journal article" date="2014" name="ISME J.">
        <title>Microbial stratification in low pH oxic and suboxic macroscopic growths along an acid mine drainage.</title>
        <authorList>
            <person name="Mendez-Garcia C."/>
            <person name="Mesa V."/>
            <person name="Sprenger R.R."/>
            <person name="Richter M."/>
            <person name="Diez M.S."/>
            <person name="Solano J."/>
            <person name="Bargiela R."/>
            <person name="Golyshina O.V."/>
            <person name="Manteca A."/>
            <person name="Ramos J.L."/>
            <person name="Gallego J.R."/>
            <person name="Llorente I."/>
            <person name="Martins Dos Santos V.A."/>
            <person name="Jensen O.N."/>
            <person name="Pelaez A.I."/>
            <person name="Sanchez J."/>
            <person name="Ferrer M."/>
        </authorList>
    </citation>
    <scope>NUCLEOTIDE SEQUENCE</scope>
</reference>
<keyword evidence="4" id="KW-0808">Transferase</keyword>
<dbReference type="InterPro" id="IPR043132">
    <property type="entry name" value="BCAT-like_C"/>
</dbReference>
<evidence type="ECO:0000313" key="4">
    <source>
        <dbReference type="EMBL" id="EQD73753.1"/>
    </source>
</evidence>
<organism evidence="4">
    <name type="scientific">mine drainage metagenome</name>
    <dbReference type="NCBI Taxonomy" id="410659"/>
    <lineage>
        <taxon>unclassified sequences</taxon>
        <taxon>metagenomes</taxon>
        <taxon>ecological metagenomes</taxon>
    </lineage>
</organism>
<dbReference type="InterPro" id="IPR050571">
    <property type="entry name" value="Class-IV_PLP-Dep_Aminotrnsfr"/>
</dbReference>
<dbReference type="PANTHER" id="PTHR42743">
    <property type="entry name" value="AMINO-ACID AMINOTRANSFERASE"/>
    <property type="match status" value="1"/>
</dbReference>
<evidence type="ECO:0000256" key="1">
    <source>
        <dbReference type="ARBA" id="ARBA00001933"/>
    </source>
</evidence>
<gene>
    <name evidence="4" type="ORF">B1B_03054</name>
</gene>
<dbReference type="InterPro" id="IPR036038">
    <property type="entry name" value="Aminotransferase-like"/>
</dbReference>
<proteinExistence type="inferred from homology"/>
<dbReference type="SUPFAM" id="SSF56752">
    <property type="entry name" value="D-aminoacid aminotransferase-like PLP-dependent enzymes"/>
    <property type="match status" value="1"/>
</dbReference>
<comment type="cofactor">
    <cofactor evidence="1">
        <name>pyridoxal 5'-phosphate</name>
        <dbReference type="ChEBI" id="CHEBI:597326"/>
    </cofactor>
</comment>
<feature type="non-terminal residue" evidence="4">
    <location>
        <position position="1"/>
    </location>
</feature>
<dbReference type="PROSITE" id="PS00770">
    <property type="entry name" value="AA_TRANSFER_CLASS_4"/>
    <property type="match status" value="1"/>
</dbReference>
<sequence>KISVFDHGLLYGDGVFEGIRFYQGRIFKLDRHLARMYESARMLGLKPPLSRDRLRSVILESCRRSGLTDGYLRPLITRGKGDLGLDPRKAPVASVVVICSTISLYGKKHETGLTAVVASLRRTPAACLNPNAKSLNYLNNILAKAEATARGADEAILLDLDANVAEASADNLFVVRKGTLFTPPTRNCLVGITRETLMELAEGHYPVREQDFKLDFLLQSEECLICGTGGSGSVIEV</sequence>
<dbReference type="GO" id="GO:0046394">
    <property type="term" value="P:carboxylic acid biosynthetic process"/>
    <property type="evidence" value="ECO:0007669"/>
    <property type="project" value="UniProtKB-ARBA"/>
</dbReference>
<dbReference type="FunFam" id="3.20.10.10:FF:000002">
    <property type="entry name" value="D-alanine aminotransferase"/>
    <property type="match status" value="1"/>
</dbReference>
<comment type="caution">
    <text evidence="4">The sequence shown here is derived from an EMBL/GenBank/DDBJ whole genome shotgun (WGS) entry which is preliminary data.</text>
</comment>
<keyword evidence="3" id="KW-0663">Pyridoxal phosphate</keyword>
<dbReference type="Gene3D" id="3.30.470.10">
    <property type="match status" value="1"/>
</dbReference>
<dbReference type="GO" id="GO:0008652">
    <property type="term" value="P:amino acid biosynthetic process"/>
    <property type="evidence" value="ECO:0007669"/>
    <property type="project" value="UniProtKB-ARBA"/>
</dbReference>
<dbReference type="InterPro" id="IPR001544">
    <property type="entry name" value="Aminotrans_IV"/>
</dbReference>
<evidence type="ECO:0000256" key="3">
    <source>
        <dbReference type="ARBA" id="ARBA00022898"/>
    </source>
</evidence>
<comment type="similarity">
    <text evidence="2">Belongs to the class-IV pyridoxal-phosphate-dependent aminotransferase family.</text>
</comment>
<feature type="non-terminal residue" evidence="4">
    <location>
        <position position="237"/>
    </location>
</feature>
<reference evidence="4" key="1">
    <citation type="submission" date="2013-08" db="EMBL/GenBank/DDBJ databases">
        <authorList>
            <person name="Mendez C."/>
            <person name="Richter M."/>
            <person name="Ferrer M."/>
            <person name="Sanchez J."/>
        </authorList>
    </citation>
    <scope>NUCLEOTIDE SEQUENCE</scope>
</reference>
<evidence type="ECO:0000256" key="2">
    <source>
        <dbReference type="ARBA" id="ARBA00009320"/>
    </source>
</evidence>
<dbReference type="InterPro" id="IPR043131">
    <property type="entry name" value="BCAT-like_N"/>
</dbReference>
<dbReference type="AlphaFoldDB" id="T1BZ09"/>
<dbReference type="PANTHER" id="PTHR42743:SF11">
    <property type="entry name" value="AMINODEOXYCHORISMATE LYASE"/>
    <property type="match status" value="1"/>
</dbReference>
<keyword evidence="4" id="KW-0032">Aminotransferase</keyword>
<accession>T1BZ09</accession>
<dbReference type="EMBL" id="AUZY01001847">
    <property type="protein sequence ID" value="EQD73753.1"/>
    <property type="molecule type" value="Genomic_DNA"/>
</dbReference>